<dbReference type="AlphaFoldDB" id="A0A384JAV0"/>
<dbReference type="Gene3D" id="4.10.240.10">
    <property type="entry name" value="Zn(2)-C6 fungal-type DNA-binding domain"/>
    <property type="match status" value="1"/>
</dbReference>
<dbReference type="PRINTS" id="PR00755">
    <property type="entry name" value="AFLATOXINBRP"/>
</dbReference>
<dbReference type="CDD" id="cd00067">
    <property type="entry name" value="GAL4"/>
    <property type="match status" value="1"/>
</dbReference>
<name>A0A384JAV0_BOTFB</name>
<dbReference type="GO" id="GO:0008270">
    <property type="term" value="F:zinc ion binding"/>
    <property type="evidence" value="ECO:0007669"/>
    <property type="project" value="InterPro"/>
</dbReference>
<dbReference type="PROSITE" id="PS50048">
    <property type="entry name" value="ZN2_CY6_FUNGAL_2"/>
    <property type="match status" value="1"/>
</dbReference>
<keyword evidence="1" id="KW-0539">Nucleus</keyword>
<evidence type="ECO:0000313" key="4">
    <source>
        <dbReference type="Proteomes" id="UP000001798"/>
    </source>
</evidence>
<dbReference type="GO" id="GO:0001228">
    <property type="term" value="F:DNA-binding transcription activator activity, RNA polymerase II-specific"/>
    <property type="evidence" value="ECO:0007669"/>
    <property type="project" value="TreeGrafter"/>
</dbReference>
<feature type="domain" description="Zn(2)-C6 fungal-type" evidence="2">
    <location>
        <begin position="13"/>
        <end position="43"/>
    </location>
</feature>
<keyword evidence="4" id="KW-1185">Reference proteome</keyword>
<protein>
    <recommendedName>
        <fullName evidence="2">Zn(2)-C6 fungal-type domain-containing protein</fullName>
    </recommendedName>
</protein>
<dbReference type="Proteomes" id="UP000001798">
    <property type="component" value="Chromosome 2"/>
</dbReference>
<dbReference type="PANTHER" id="PTHR47784:SF5">
    <property type="entry name" value="STEROL UPTAKE CONTROL PROTEIN 2"/>
    <property type="match status" value="1"/>
</dbReference>
<dbReference type="InterPro" id="IPR036864">
    <property type="entry name" value="Zn2-C6_fun-type_DNA-bd_sf"/>
</dbReference>
<accession>A0A384JAV0</accession>
<dbReference type="SMART" id="SM00066">
    <property type="entry name" value="GAL4"/>
    <property type="match status" value="1"/>
</dbReference>
<gene>
    <name evidence="3" type="ORF">BCIN_02g09390</name>
</gene>
<dbReference type="InterPro" id="IPR053157">
    <property type="entry name" value="Sterol_Uptake_Regulator"/>
</dbReference>
<dbReference type="SUPFAM" id="SSF57701">
    <property type="entry name" value="Zn2/Cys6 DNA-binding domain"/>
    <property type="match status" value="1"/>
</dbReference>
<reference evidence="3 4" key="2">
    <citation type="journal article" date="2012" name="Eukaryot. Cell">
        <title>Genome update of Botrytis cinerea strains B05.10 and T4.</title>
        <authorList>
            <person name="Staats M."/>
            <person name="van Kan J.A."/>
        </authorList>
    </citation>
    <scope>NUCLEOTIDE SEQUENCE [LARGE SCALE GENOMIC DNA]</scope>
    <source>
        <strain evidence="3 4">B05.10</strain>
    </source>
</reference>
<dbReference type="InterPro" id="IPR001138">
    <property type="entry name" value="Zn2Cys6_DnaBD"/>
</dbReference>
<dbReference type="GeneID" id="36393982"/>
<proteinExistence type="predicted"/>
<dbReference type="VEuPathDB" id="FungiDB:Bcin02g09390"/>
<sequence>MPSRRPHTKSRHGCLECKARKVKCNQDKPACARCTRNEQSCHYDMISGKLSSRKPSPGPGMDTIPLAKSPWSISRLPSPIDQLETQRGRFTAFDLELMHHYSTVGFLPHTPNGSQTHIWQKLAPEEAFKHRFLLHGILAIAALHKARHDPDTAPEITMLAIQHYTTAISLFRPVITDIHPGNAVAAFMLSGLLVCISWALPLAHPDSVGNIHMLTTDETLQHILDILQLLRGIREIVDSSWAWTRQLTPIFELAINDPDAVFPPEEEAILQALQERVRAETKTSAERDMYDDMLRQFRMFWPLEHRPYAHGLVHAWSTRISDCFMKAILEKKSEALLILAYHGALLHELTDCWWVGDKGRVIIQTVEDLLPPGYEDIMEWPKLRGGLISKT</sequence>
<reference evidence="3 4" key="1">
    <citation type="journal article" date="2011" name="PLoS Genet.">
        <title>Genomic analysis of the necrotrophic fungal pathogens Sclerotinia sclerotiorum and Botrytis cinerea.</title>
        <authorList>
            <person name="Amselem J."/>
            <person name="Cuomo C.A."/>
            <person name="van Kan J.A."/>
            <person name="Viaud M."/>
            <person name="Benito E.P."/>
            <person name="Couloux A."/>
            <person name="Coutinho P.M."/>
            <person name="de Vries R.P."/>
            <person name="Dyer P.S."/>
            <person name="Fillinger S."/>
            <person name="Fournier E."/>
            <person name="Gout L."/>
            <person name="Hahn M."/>
            <person name="Kohn L."/>
            <person name="Lapalu N."/>
            <person name="Plummer K.M."/>
            <person name="Pradier J.M."/>
            <person name="Quevillon E."/>
            <person name="Sharon A."/>
            <person name="Simon A."/>
            <person name="ten Have A."/>
            <person name="Tudzynski B."/>
            <person name="Tudzynski P."/>
            <person name="Wincker P."/>
            <person name="Andrew M."/>
            <person name="Anthouard V."/>
            <person name="Beever R.E."/>
            <person name="Beffa R."/>
            <person name="Benoit I."/>
            <person name="Bouzid O."/>
            <person name="Brault B."/>
            <person name="Chen Z."/>
            <person name="Choquer M."/>
            <person name="Collemare J."/>
            <person name="Cotton P."/>
            <person name="Danchin E.G."/>
            <person name="Da Silva C."/>
            <person name="Gautier A."/>
            <person name="Giraud C."/>
            <person name="Giraud T."/>
            <person name="Gonzalez C."/>
            <person name="Grossetete S."/>
            <person name="Guldener U."/>
            <person name="Henrissat B."/>
            <person name="Howlett B.J."/>
            <person name="Kodira C."/>
            <person name="Kretschmer M."/>
            <person name="Lappartient A."/>
            <person name="Leroch M."/>
            <person name="Levis C."/>
            <person name="Mauceli E."/>
            <person name="Neuveglise C."/>
            <person name="Oeser B."/>
            <person name="Pearson M."/>
            <person name="Poulain J."/>
            <person name="Poussereau N."/>
            <person name="Quesneville H."/>
            <person name="Rascle C."/>
            <person name="Schumacher J."/>
            <person name="Segurens B."/>
            <person name="Sexton A."/>
            <person name="Silva E."/>
            <person name="Sirven C."/>
            <person name="Soanes D.M."/>
            <person name="Talbot N.J."/>
            <person name="Templeton M."/>
            <person name="Yandava C."/>
            <person name="Yarden O."/>
            <person name="Zeng Q."/>
            <person name="Rollins J.A."/>
            <person name="Lebrun M.H."/>
            <person name="Dickman M."/>
        </authorList>
    </citation>
    <scope>NUCLEOTIDE SEQUENCE [LARGE SCALE GENOMIC DNA]</scope>
    <source>
        <strain evidence="3 4">B05.10</strain>
    </source>
</reference>
<organism evidence="3 4">
    <name type="scientific">Botryotinia fuckeliana (strain B05.10)</name>
    <name type="common">Noble rot fungus</name>
    <name type="synonym">Botrytis cinerea</name>
    <dbReference type="NCBI Taxonomy" id="332648"/>
    <lineage>
        <taxon>Eukaryota</taxon>
        <taxon>Fungi</taxon>
        <taxon>Dikarya</taxon>
        <taxon>Ascomycota</taxon>
        <taxon>Pezizomycotina</taxon>
        <taxon>Leotiomycetes</taxon>
        <taxon>Helotiales</taxon>
        <taxon>Sclerotiniaceae</taxon>
        <taxon>Botrytis</taxon>
    </lineage>
</organism>
<dbReference type="PANTHER" id="PTHR47784">
    <property type="entry name" value="STEROL UPTAKE CONTROL PROTEIN 2"/>
    <property type="match status" value="1"/>
</dbReference>
<dbReference type="OrthoDB" id="5386330at2759"/>
<evidence type="ECO:0000313" key="3">
    <source>
        <dbReference type="EMBL" id="ATZ47683.1"/>
    </source>
</evidence>
<reference evidence="3 4" key="3">
    <citation type="journal article" date="2017" name="Mol. Plant Pathol.">
        <title>A gapless genome sequence of the fungus Botrytis cinerea.</title>
        <authorList>
            <person name="Van Kan J.A."/>
            <person name="Stassen J.H."/>
            <person name="Mosbach A."/>
            <person name="Van Der Lee T.A."/>
            <person name="Faino L."/>
            <person name="Farmer A.D."/>
            <person name="Papasotiriou D.G."/>
            <person name="Zhou S."/>
            <person name="Seidl M.F."/>
            <person name="Cottam E."/>
            <person name="Edel D."/>
            <person name="Hahn M."/>
            <person name="Schwartz D.C."/>
            <person name="Dietrich R.A."/>
            <person name="Widdison S."/>
            <person name="Scalliet G."/>
        </authorList>
    </citation>
    <scope>NUCLEOTIDE SEQUENCE [LARGE SCALE GENOMIC DNA]</scope>
    <source>
        <strain evidence="3 4">B05.10</strain>
    </source>
</reference>
<dbReference type="Pfam" id="PF00172">
    <property type="entry name" value="Zn_clus"/>
    <property type="match status" value="1"/>
</dbReference>
<dbReference type="RefSeq" id="XP_024547418.1">
    <property type="nucleotide sequence ID" value="XM_024691648.1"/>
</dbReference>
<dbReference type="PROSITE" id="PS00463">
    <property type="entry name" value="ZN2_CY6_FUNGAL_1"/>
    <property type="match status" value="1"/>
</dbReference>
<evidence type="ECO:0000259" key="2">
    <source>
        <dbReference type="PROSITE" id="PS50048"/>
    </source>
</evidence>
<dbReference type="EMBL" id="CP009806">
    <property type="protein sequence ID" value="ATZ47683.1"/>
    <property type="molecule type" value="Genomic_DNA"/>
</dbReference>
<evidence type="ECO:0000256" key="1">
    <source>
        <dbReference type="ARBA" id="ARBA00023242"/>
    </source>
</evidence>